<proteinExistence type="predicted"/>
<keyword evidence="2" id="KW-0812">Transmembrane</keyword>
<reference evidence="4 5" key="1">
    <citation type="submission" date="2019-07" db="EMBL/GenBank/DDBJ databases">
        <title>New species of Amycolatopsis and Streptomyces.</title>
        <authorList>
            <person name="Duangmal K."/>
            <person name="Teo W.F.A."/>
            <person name="Lipun K."/>
        </authorList>
    </citation>
    <scope>NUCLEOTIDE SEQUENCE [LARGE SCALE GENOMIC DNA]</scope>
    <source>
        <strain evidence="4 5">NBRC 106415</strain>
    </source>
</reference>
<evidence type="ECO:0000313" key="4">
    <source>
        <dbReference type="EMBL" id="MPY62909.1"/>
    </source>
</evidence>
<evidence type="ECO:0000313" key="5">
    <source>
        <dbReference type="Proteomes" id="UP000400924"/>
    </source>
</evidence>
<dbReference type="EMBL" id="VJZC01000480">
    <property type="protein sequence ID" value="MPY62909.1"/>
    <property type="molecule type" value="Genomic_DNA"/>
</dbReference>
<protein>
    <recommendedName>
        <fullName evidence="6">LPXTG cell wall anchor domain-containing protein</fullName>
    </recommendedName>
</protein>
<keyword evidence="2" id="KW-0472">Membrane</keyword>
<evidence type="ECO:0008006" key="6">
    <source>
        <dbReference type="Google" id="ProtNLM"/>
    </source>
</evidence>
<feature type="transmembrane region" description="Helical" evidence="2">
    <location>
        <begin position="190"/>
        <end position="209"/>
    </location>
</feature>
<evidence type="ECO:0000256" key="2">
    <source>
        <dbReference type="SAM" id="Phobius"/>
    </source>
</evidence>
<evidence type="ECO:0000256" key="1">
    <source>
        <dbReference type="SAM" id="MobiDB-lite"/>
    </source>
</evidence>
<name>A0A5N8XU65_9ACTN</name>
<keyword evidence="2" id="KW-1133">Transmembrane helix</keyword>
<feature type="signal peptide" evidence="3">
    <location>
        <begin position="1"/>
        <end position="23"/>
    </location>
</feature>
<organism evidence="4 5">
    <name type="scientific">Streptomyces spongiae</name>
    <dbReference type="NCBI Taxonomy" id="565072"/>
    <lineage>
        <taxon>Bacteria</taxon>
        <taxon>Bacillati</taxon>
        <taxon>Actinomycetota</taxon>
        <taxon>Actinomycetes</taxon>
        <taxon>Kitasatosporales</taxon>
        <taxon>Streptomycetaceae</taxon>
        <taxon>Streptomyces</taxon>
    </lineage>
</organism>
<feature type="region of interest" description="Disordered" evidence="1">
    <location>
        <begin position="121"/>
        <end position="185"/>
    </location>
</feature>
<comment type="caution">
    <text evidence="4">The sequence shown here is derived from an EMBL/GenBank/DDBJ whole genome shotgun (WGS) entry which is preliminary data.</text>
</comment>
<feature type="compositionally biased region" description="Low complexity" evidence="1">
    <location>
        <begin position="154"/>
        <end position="167"/>
    </location>
</feature>
<evidence type="ECO:0000256" key="3">
    <source>
        <dbReference type="SAM" id="SignalP"/>
    </source>
</evidence>
<accession>A0A5N8XU65</accession>
<sequence length="218" mass="22161">MRLVGVCSAAAALAVGVADTAFACNIRDFSAVATCDDSGHGLIRVTDKDGSGTPASISLYIKMTVPGEDDRLLDTKTIEHPTAQGVTVDFAEDWAPDSTYRIHVKAGNLVDEDIKPLLTTPSQACSASETSPSPSDTPSAQPPKETPAQQPSPSQSTTPAAGSGTSSNPSPQGAGDSNLAETGADSHTPLFVGIAAALVAVGGGVVFALRRPRTSRSS</sequence>
<keyword evidence="5" id="KW-1185">Reference proteome</keyword>
<dbReference type="Proteomes" id="UP000400924">
    <property type="component" value="Unassembled WGS sequence"/>
</dbReference>
<gene>
    <name evidence="4" type="ORF">FNH08_38885</name>
</gene>
<keyword evidence="3" id="KW-0732">Signal</keyword>
<feature type="compositionally biased region" description="Low complexity" evidence="1">
    <location>
        <begin position="126"/>
        <end position="139"/>
    </location>
</feature>
<feature type="chain" id="PRO_5024345530" description="LPXTG cell wall anchor domain-containing protein" evidence="3">
    <location>
        <begin position="24"/>
        <end position="218"/>
    </location>
</feature>
<dbReference type="NCBIfam" id="NF041528">
    <property type="entry name" value="strep_LAETG"/>
    <property type="match status" value="1"/>
</dbReference>
<dbReference type="AlphaFoldDB" id="A0A5N8XU65"/>